<dbReference type="Gene3D" id="2.60.120.10">
    <property type="entry name" value="Jelly Rolls"/>
    <property type="match status" value="2"/>
</dbReference>
<keyword evidence="7" id="KW-1185">Reference proteome</keyword>
<feature type="domain" description="Cupin type-1" evidence="5">
    <location>
        <begin position="86"/>
        <end position="226"/>
    </location>
</feature>
<feature type="binding site" evidence="3">
    <location>
        <position position="310"/>
    </location>
    <ligand>
        <name>Mn(2+)</name>
        <dbReference type="ChEBI" id="CHEBI:29035"/>
        <label>2</label>
    </ligand>
</feature>
<evidence type="ECO:0000256" key="4">
    <source>
        <dbReference type="SAM" id="SignalP"/>
    </source>
</evidence>
<feature type="binding site" evidence="3">
    <location>
        <position position="134"/>
    </location>
    <ligand>
        <name>Mn(2+)</name>
        <dbReference type="ChEBI" id="CHEBI:29035"/>
        <label>1</label>
    </ligand>
</feature>
<dbReference type="SMART" id="SM00835">
    <property type="entry name" value="Cupin_1"/>
    <property type="match status" value="2"/>
</dbReference>
<feature type="domain" description="Cupin type-1" evidence="5">
    <location>
        <begin position="264"/>
        <end position="406"/>
    </location>
</feature>
<protein>
    <submittedName>
        <fullName evidence="6">Cupin</fullName>
    </submittedName>
</protein>
<feature type="active site" description="Proton donor" evidence="2">
    <location>
        <position position="370"/>
    </location>
</feature>
<organism evidence="6 7">
    <name type="scientific">Methylobacterium durans</name>
    <dbReference type="NCBI Taxonomy" id="2202825"/>
    <lineage>
        <taxon>Bacteria</taxon>
        <taxon>Pseudomonadati</taxon>
        <taxon>Pseudomonadota</taxon>
        <taxon>Alphaproteobacteria</taxon>
        <taxon>Hyphomicrobiales</taxon>
        <taxon>Methylobacteriaceae</taxon>
        <taxon>Methylobacterium</taxon>
    </lineage>
</organism>
<dbReference type="SUPFAM" id="SSF51182">
    <property type="entry name" value="RmlC-like cupins"/>
    <property type="match status" value="1"/>
</dbReference>
<feature type="binding site" evidence="3">
    <location>
        <position position="128"/>
    </location>
    <ligand>
        <name>Mn(2+)</name>
        <dbReference type="ChEBI" id="CHEBI:29035"/>
        <label>1</label>
    </ligand>
</feature>
<evidence type="ECO:0000313" key="6">
    <source>
        <dbReference type="EMBL" id="AWN39717.1"/>
    </source>
</evidence>
<dbReference type="Pfam" id="PF00190">
    <property type="entry name" value="Cupin_1"/>
    <property type="match status" value="2"/>
</dbReference>
<dbReference type="GO" id="GO:0033609">
    <property type="term" value="P:oxalate metabolic process"/>
    <property type="evidence" value="ECO:0007669"/>
    <property type="project" value="InterPro"/>
</dbReference>
<feature type="binding site" evidence="3">
    <location>
        <position position="173"/>
    </location>
    <ligand>
        <name>Mn(2+)</name>
        <dbReference type="ChEBI" id="CHEBI:29035"/>
        <label>1</label>
    </ligand>
</feature>
<dbReference type="InterPro" id="IPR017774">
    <property type="entry name" value="Bicupin_oxalate_deCO2ase/Oxase"/>
</dbReference>
<dbReference type="KEGG" id="mets:DK389_03150"/>
<feature type="signal peptide" evidence="4">
    <location>
        <begin position="1"/>
        <end position="28"/>
    </location>
</feature>
<feature type="binding site" evidence="3">
    <location>
        <position position="130"/>
    </location>
    <ligand>
        <name>Mn(2+)</name>
        <dbReference type="ChEBI" id="CHEBI:29035"/>
        <label>1</label>
    </ligand>
</feature>
<name>A0A2U8W0Z7_9HYPH</name>
<dbReference type="PROSITE" id="PS51318">
    <property type="entry name" value="TAT"/>
    <property type="match status" value="1"/>
</dbReference>
<keyword evidence="3" id="KW-0464">Manganese</keyword>
<comment type="cofactor">
    <cofactor evidence="3">
        <name>Mn(2+)</name>
        <dbReference type="ChEBI" id="CHEBI:29035"/>
    </cofactor>
    <text evidence="3">Binds 2 manganese ions per subunit.</text>
</comment>
<keyword evidence="1 3" id="KW-0479">Metal-binding</keyword>
<dbReference type="InterPro" id="IPR051610">
    <property type="entry name" value="GPI/OXD"/>
</dbReference>
<evidence type="ECO:0000259" key="5">
    <source>
        <dbReference type="SMART" id="SM00835"/>
    </source>
</evidence>
<dbReference type="CDD" id="cd20305">
    <property type="entry name" value="cupin_OxDC_C"/>
    <property type="match status" value="1"/>
</dbReference>
<dbReference type="GO" id="GO:0046872">
    <property type="term" value="F:metal ion binding"/>
    <property type="evidence" value="ECO:0007669"/>
    <property type="project" value="UniProtKB-KW"/>
</dbReference>
<evidence type="ECO:0000313" key="7">
    <source>
        <dbReference type="Proteomes" id="UP000245926"/>
    </source>
</evidence>
<feature type="binding site" evidence="3">
    <location>
        <position position="312"/>
    </location>
    <ligand>
        <name>Mn(2+)</name>
        <dbReference type="ChEBI" id="CHEBI:29035"/>
        <label>2</label>
    </ligand>
</feature>
<proteinExistence type="predicted"/>
<feature type="binding site" evidence="3">
    <location>
        <position position="317"/>
    </location>
    <ligand>
        <name>Mn(2+)</name>
        <dbReference type="ChEBI" id="CHEBI:29035"/>
        <label>2</label>
    </ligand>
</feature>
<sequence>MSDRLSRRGILTAGTAFGFAGMATSARAASFGNPDEPPQGTINITRPADLTIPGPHSDAISGQFPTSLSPPATDVGSLPQFWASFNNAQRRIQNGGWARQVTQENFPISTTISGVDMRLGAGAIREMHWHQAAEWAYVTYGSCRITVLDPQGRASVADVKAGDLWYFPAGYPHSLQGLGPDGTQFLLCFDDGKQSEYSTLLVNEWFAHTPPDVLALNFGVPAETFKNIPLHDLYIFPSDLPQSLAADQKQVENPLGPPPNPFVFTLADGPATKQTKGGKVQIADSTNFKVATTIAAALVTVHPSGMREMHWHPNADEWQYYIKGTAQMGVFQTGPNAVTTNFNPGDVGYIKRNLGHYIKNVGSDDLVFLEVFRAPEYQDVALSDWLTHTPTQMVTAHLNVPADTIAKFTKASVGVVPV</sequence>
<feature type="binding site" evidence="3">
    <location>
        <position position="356"/>
    </location>
    <ligand>
        <name>Mn(2+)</name>
        <dbReference type="ChEBI" id="CHEBI:29035"/>
        <label>2</label>
    </ligand>
</feature>
<dbReference type="OrthoDB" id="1973590at2"/>
<dbReference type="InterPro" id="IPR006045">
    <property type="entry name" value="Cupin_1"/>
</dbReference>
<dbReference type="PANTHER" id="PTHR35848:SF9">
    <property type="entry name" value="SLL1358 PROTEIN"/>
    <property type="match status" value="1"/>
</dbReference>
<keyword evidence="4" id="KW-0732">Signal</keyword>
<dbReference type="Proteomes" id="UP000245926">
    <property type="component" value="Chromosome"/>
</dbReference>
<dbReference type="EMBL" id="CP029550">
    <property type="protein sequence ID" value="AWN39717.1"/>
    <property type="molecule type" value="Genomic_DNA"/>
</dbReference>
<accession>A0A2U8W0Z7</accession>
<dbReference type="AlphaFoldDB" id="A0A2U8W0Z7"/>
<dbReference type="CDD" id="cd20304">
    <property type="entry name" value="cupin_OxDC_N"/>
    <property type="match status" value="1"/>
</dbReference>
<dbReference type="PANTHER" id="PTHR35848">
    <property type="entry name" value="OXALATE-BINDING PROTEIN"/>
    <property type="match status" value="1"/>
</dbReference>
<dbReference type="InterPro" id="IPR014710">
    <property type="entry name" value="RmlC-like_jellyroll"/>
</dbReference>
<feature type="chain" id="PRO_5016048970" evidence="4">
    <location>
        <begin position="29"/>
        <end position="418"/>
    </location>
</feature>
<reference evidence="7" key="1">
    <citation type="submission" date="2018-05" db="EMBL/GenBank/DDBJ databases">
        <title>Complete Genome Sequence of Methylobacterium sp. 17SD2-17.</title>
        <authorList>
            <person name="Srinivasan S."/>
        </authorList>
    </citation>
    <scope>NUCLEOTIDE SEQUENCE [LARGE SCALE GENOMIC DNA]</scope>
    <source>
        <strain evidence="7">17SD2-17</strain>
    </source>
</reference>
<gene>
    <name evidence="6" type="ORF">DK389_03150</name>
</gene>
<dbReference type="InterPro" id="IPR011051">
    <property type="entry name" value="RmlC_Cupin_sf"/>
</dbReference>
<evidence type="ECO:0000256" key="2">
    <source>
        <dbReference type="PIRSR" id="PIRSR617774-1"/>
    </source>
</evidence>
<dbReference type="InterPro" id="IPR006311">
    <property type="entry name" value="TAT_signal"/>
</dbReference>
<evidence type="ECO:0000256" key="1">
    <source>
        <dbReference type="ARBA" id="ARBA00022723"/>
    </source>
</evidence>
<evidence type="ECO:0000256" key="3">
    <source>
        <dbReference type="PIRSR" id="PIRSR617774-2"/>
    </source>
</evidence>
<dbReference type="NCBIfam" id="TIGR03404">
    <property type="entry name" value="bicupin_oxalic"/>
    <property type="match status" value="1"/>
</dbReference>